<comment type="caution">
    <text evidence="1">The sequence shown here is derived from an EMBL/GenBank/DDBJ whole genome shotgun (WGS) entry which is preliminary data.</text>
</comment>
<organism evidence="1 2">
    <name type="scientific">Methylobacterium tardum</name>
    <dbReference type="NCBI Taxonomy" id="374432"/>
    <lineage>
        <taxon>Bacteria</taxon>
        <taxon>Pseudomonadati</taxon>
        <taxon>Pseudomonadota</taxon>
        <taxon>Alphaproteobacteria</taxon>
        <taxon>Hyphomicrobiales</taxon>
        <taxon>Methylobacteriaceae</taxon>
        <taxon>Methylobacterium</taxon>
    </lineage>
</organism>
<dbReference type="Proteomes" id="UP001157440">
    <property type="component" value="Unassembled WGS sequence"/>
</dbReference>
<sequence>MEHYRSTLATTAIAVFGLVVAAHTLHPSNYEVQTRPARPISAPVAAPVAWTDPPARIAGPETTGAIRRAAEAPSALPSAVPAPQLAAVTPPVAAPALPLPREMANSAESLPKASVVHRVRGSERAVRRVARLRHARTAQVDRAAIAPPAARPAQAAPDSATRIDPIGDIIRGLGFGRDS</sequence>
<accession>A0AA37WS85</accession>
<dbReference type="RefSeq" id="WP_238195878.1">
    <property type="nucleotide sequence ID" value="NZ_BPQZ01000007.1"/>
</dbReference>
<protein>
    <submittedName>
        <fullName evidence="1">Uncharacterized protein</fullName>
    </submittedName>
</protein>
<gene>
    <name evidence="1" type="ORF">GCM10007890_09500</name>
</gene>
<dbReference type="AlphaFoldDB" id="A0AA37WS85"/>
<name>A0AA37WS85_9HYPH</name>
<evidence type="ECO:0000313" key="2">
    <source>
        <dbReference type="Proteomes" id="UP001157440"/>
    </source>
</evidence>
<evidence type="ECO:0000313" key="1">
    <source>
        <dbReference type="EMBL" id="GLS68938.1"/>
    </source>
</evidence>
<dbReference type="EMBL" id="BSPL01000008">
    <property type="protein sequence ID" value="GLS68938.1"/>
    <property type="molecule type" value="Genomic_DNA"/>
</dbReference>
<proteinExistence type="predicted"/>
<reference evidence="2" key="1">
    <citation type="journal article" date="2019" name="Int. J. Syst. Evol. Microbiol.">
        <title>The Global Catalogue of Microorganisms (GCM) 10K type strain sequencing project: providing services to taxonomists for standard genome sequencing and annotation.</title>
        <authorList>
            <consortium name="The Broad Institute Genomics Platform"/>
            <consortium name="The Broad Institute Genome Sequencing Center for Infectious Disease"/>
            <person name="Wu L."/>
            <person name="Ma J."/>
        </authorList>
    </citation>
    <scope>NUCLEOTIDE SEQUENCE [LARGE SCALE GENOMIC DNA]</scope>
    <source>
        <strain evidence="2">NBRC 103632</strain>
    </source>
</reference>
<keyword evidence="2" id="KW-1185">Reference proteome</keyword>